<dbReference type="AlphaFoldDB" id="A0A645E7A9"/>
<dbReference type="EMBL" id="VSSQ01043663">
    <property type="protein sequence ID" value="MPM97375.1"/>
    <property type="molecule type" value="Genomic_DNA"/>
</dbReference>
<name>A0A645E7A9_9ZZZZ</name>
<comment type="caution">
    <text evidence="1">The sequence shown here is derived from an EMBL/GenBank/DDBJ whole genome shotgun (WGS) entry which is preliminary data.</text>
</comment>
<organism evidence="1">
    <name type="scientific">bioreactor metagenome</name>
    <dbReference type="NCBI Taxonomy" id="1076179"/>
    <lineage>
        <taxon>unclassified sequences</taxon>
        <taxon>metagenomes</taxon>
        <taxon>ecological metagenomes</taxon>
    </lineage>
</organism>
<evidence type="ECO:0000313" key="1">
    <source>
        <dbReference type="EMBL" id="MPM97375.1"/>
    </source>
</evidence>
<proteinExistence type="predicted"/>
<protein>
    <submittedName>
        <fullName evidence="1">Uncharacterized protein</fullName>
    </submittedName>
</protein>
<sequence length="115" mass="12778">MAVRIVMKAHHHGPLKGLYRFCYQDLMAFRVRGQLHSRHLSNDIGKPTRSIHYDGCGDFTLICDNSDDSPVFSFDSGNSGVSIDFYTQATSGIGICLCYMEGIGVTIFFIESCSQ</sequence>
<accession>A0A645E7A9</accession>
<gene>
    <name evidence="1" type="ORF">SDC9_144548</name>
</gene>
<reference evidence="1" key="1">
    <citation type="submission" date="2019-08" db="EMBL/GenBank/DDBJ databases">
        <authorList>
            <person name="Kucharzyk K."/>
            <person name="Murdoch R.W."/>
            <person name="Higgins S."/>
            <person name="Loffler F."/>
        </authorList>
    </citation>
    <scope>NUCLEOTIDE SEQUENCE</scope>
</reference>